<evidence type="ECO:0000313" key="3">
    <source>
        <dbReference type="Proteomes" id="UP000762676"/>
    </source>
</evidence>
<dbReference type="Proteomes" id="UP000762676">
    <property type="component" value="Unassembled WGS sequence"/>
</dbReference>
<dbReference type="PANTHER" id="PTHR46599">
    <property type="entry name" value="PIGGYBAC TRANSPOSABLE ELEMENT-DERIVED PROTEIN 4"/>
    <property type="match status" value="1"/>
</dbReference>
<evidence type="ECO:0000313" key="2">
    <source>
        <dbReference type="EMBL" id="GFR75086.1"/>
    </source>
</evidence>
<comment type="caution">
    <text evidence="2">The sequence shown here is derived from an EMBL/GenBank/DDBJ whole genome shotgun (WGS) entry which is preliminary data.</text>
</comment>
<name>A0AAV4FQ94_9GAST</name>
<dbReference type="InterPro" id="IPR029526">
    <property type="entry name" value="PGBD"/>
</dbReference>
<reference evidence="2 3" key="1">
    <citation type="journal article" date="2021" name="Elife">
        <title>Chloroplast acquisition without the gene transfer in kleptoplastic sea slugs, Plakobranchus ocellatus.</title>
        <authorList>
            <person name="Maeda T."/>
            <person name="Takahashi S."/>
            <person name="Yoshida T."/>
            <person name="Shimamura S."/>
            <person name="Takaki Y."/>
            <person name="Nagai Y."/>
            <person name="Toyoda A."/>
            <person name="Suzuki Y."/>
            <person name="Arimoto A."/>
            <person name="Ishii H."/>
            <person name="Satoh N."/>
            <person name="Nishiyama T."/>
            <person name="Hasebe M."/>
            <person name="Maruyama T."/>
            <person name="Minagawa J."/>
            <person name="Obokata J."/>
            <person name="Shigenobu S."/>
        </authorList>
    </citation>
    <scope>NUCLEOTIDE SEQUENCE [LARGE SCALE GENOMIC DNA]</scope>
</reference>
<gene>
    <name evidence="2" type="ORF">ElyMa_002178800</name>
</gene>
<sequence>MNIGRNTAIALSEPYFGSGRNLTVDNFFTDMALSTHLLANNMTLLETVRKNKRFFTNKFQSGEGLKKGDAIFGFQKKHTIVLVAYKSNKKKHVVIMSTMHHDDSFDIECRKPEMVMSYNATKGGVDTMDQMCHALTTKRKTNRWPMLLFYNLLDLASIASLVVWRKLNPNDKVSGEDDRVLFNLATAKELVLPQLERRQAQRNLSRNLRYTINTALEDERAQTQPAEEASVSTDSTATQKRSKCCICPRQKDNKTTMRCSLCNSSVCSKHAKKQLICLSCQQ</sequence>
<dbReference type="Pfam" id="PF13843">
    <property type="entry name" value="DDE_Tnp_1_7"/>
    <property type="match status" value="1"/>
</dbReference>
<dbReference type="PANTHER" id="PTHR46599:SF6">
    <property type="entry name" value="DUAL SPECIFICITY PHOSPHATASE 26"/>
    <property type="match status" value="1"/>
</dbReference>
<dbReference type="EMBL" id="BMAT01004525">
    <property type="protein sequence ID" value="GFR75086.1"/>
    <property type="molecule type" value="Genomic_DNA"/>
</dbReference>
<keyword evidence="3" id="KW-1185">Reference proteome</keyword>
<organism evidence="2 3">
    <name type="scientific">Elysia marginata</name>
    <dbReference type="NCBI Taxonomy" id="1093978"/>
    <lineage>
        <taxon>Eukaryota</taxon>
        <taxon>Metazoa</taxon>
        <taxon>Spiralia</taxon>
        <taxon>Lophotrochozoa</taxon>
        <taxon>Mollusca</taxon>
        <taxon>Gastropoda</taxon>
        <taxon>Heterobranchia</taxon>
        <taxon>Euthyneura</taxon>
        <taxon>Panpulmonata</taxon>
        <taxon>Sacoglossa</taxon>
        <taxon>Placobranchoidea</taxon>
        <taxon>Plakobranchidae</taxon>
        <taxon>Elysia</taxon>
    </lineage>
</organism>
<proteinExistence type="predicted"/>
<accession>A0AAV4FQ94</accession>
<evidence type="ECO:0000259" key="1">
    <source>
        <dbReference type="Pfam" id="PF13843"/>
    </source>
</evidence>
<dbReference type="AlphaFoldDB" id="A0AAV4FQ94"/>
<protein>
    <submittedName>
        <fullName evidence="2">PiggyBac transposable element-derived protein 4</fullName>
    </submittedName>
</protein>
<feature type="domain" description="PiggyBac transposable element-derived protein" evidence="1">
    <location>
        <begin position="6"/>
        <end position="156"/>
    </location>
</feature>